<dbReference type="Gene3D" id="3.30.1310.20">
    <property type="entry name" value="PRTase-like"/>
    <property type="match status" value="1"/>
</dbReference>
<dbReference type="InterPro" id="IPR000836">
    <property type="entry name" value="PRTase_dom"/>
</dbReference>
<dbReference type="InterPro" id="IPR029057">
    <property type="entry name" value="PRTase-like"/>
</dbReference>
<evidence type="ECO:0000259" key="1">
    <source>
        <dbReference type="Pfam" id="PF00156"/>
    </source>
</evidence>
<proteinExistence type="predicted"/>
<sequence length="210" mass="23135">MFKDRTQAGKLLAAKLQKYKNDQGLVLAVPRGGVPVAYQVARELGFPLEVVLTKKIGHPNHKEYAIGAASLTDHFVIPHRDVPPAYIERELTAIRARLKEMSQKFMGDHEPEKLEGKTVIVIDDGVATGNTLLSTIGVIKKGKPAKLVIAVPIASREALIKLHKEADEVIALLVPEEFYGVGAFYEHFNEVSDDEVQFYLGKLGRLKKAG</sequence>
<feature type="domain" description="Phosphoribosyltransferase" evidence="1">
    <location>
        <begin position="9"/>
        <end position="169"/>
    </location>
</feature>
<evidence type="ECO:0000313" key="2">
    <source>
        <dbReference type="EMBL" id="MCQ6961568.1"/>
    </source>
</evidence>
<dbReference type="EMBL" id="JANHOH010000017">
    <property type="protein sequence ID" value="MCQ6961568.1"/>
    <property type="molecule type" value="Genomic_DNA"/>
</dbReference>
<dbReference type="Gene3D" id="3.40.50.2020">
    <property type="match status" value="1"/>
</dbReference>
<reference evidence="2 3" key="1">
    <citation type="submission" date="2022-07" db="EMBL/GenBank/DDBJ databases">
        <title>Mucilaginibacter sp. JC4.</title>
        <authorList>
            <person name="Le V."/>
            <person name="Ko S.-R."/>
            <person name="Ahn C.-Y."/>
            <person name="Oh H.-M."/>
        </authorList>
    </citation>
    <scope>NUCLEOTIDE SEQUENCE [LARGE SCALE GENOMIC DNA]</scope>
    <source>
        <strain evidence="2 3">JC4</strain>
    </source>
</reference>
<keyword evidence="2" id="KW-0808">Transferase</keyword>
<evidence type="ECO:0000313" key="3">
    <source>
        <dbReference type="Proteomes" id="UP001204376"/>
    </source>
</evidence>
<dbReference type="Pfam" id="PF00156">
    <property type="entry name" value="Pribosyltran"/>
    <property type="match status" value="1"/>
</dbReference>
<accession>A0ABT1TCA8</accession>
<dbReference type="GO" id="GO:0016757">
    <property type="term" value="F:glycosyltransferase activity"/>
    <property type="evidence" value="ECO:0007669"/>
    <property type="project" value="UniProtKB-KW"/>
</dbReference>
<keyword evidence="3" id="KW-1185">Reference proteome</keyword>
<protein>
    <submittedName>
        <fullName evidence="2">Phosphoribosyltransferase family protein</fullName>
    </submittedName>
</protein>
<gene>
    <name evidence="2" type="ORF">NPE20_26580</name>
</gene>
<comment type="caution">
    <text evidence="2">The sequence shown here is derived from an EMBL/GenBank/DDBJ whole genome shotgun (WGS) entry which is preliminary data.</text>
</comment>
<dbReference type="CDD" id="cd06223">
    <property type="entry name" value="PRTases_typeI"/>
    <property type="match status" value="1"/>
</dbReference>
<dbReference type="RefSeq" id="WP_256541733.1">
    <property type="nucleotide sequence ID" value="NZ_JANHOH010000017.1"/>
</dbReference>
<dbReference type="Proteomes" id="UP001204376">
    <property type="component" value="Unassembled WGS sequence"/>
</dbReference>
<dbReference type="SUPFAM" id="SSF53271">
    <property type="entry name" value="PRTase-like"/>
    <property type="match status" value="1"/>
</dbReference>
<organism evidence="2 3">
    <name type="scientific">Mucilaginibacter aquariorum</name>
    <dbReference type="NCBI Taxonomy" id="2967225"/>
    <lineage>
        <taxon>Bacteria</taxon>
        <taxon>Pseudomonadati</taxon>
        <taxon>Bacteroidota</taxon>
        <taxon>Sphingobacteriia</taxon>
        <taxon>Sphingobacteriales</taxon>
        <taxon>Sphingobacteriaceae</taxon>
        <taxon>Mucilaginibacter</taxon>
    </lineage>
</organism>
<keyword evidence="2" id="KW-0328">Glycosyltransferase</keyword>
<name>A0ABT1TCA8_9SPHI</name>